<keyword evidence="2" id="KW-1185">Reference proteome</keyword>
<accession>A0A0D0DNG4</accession>
<name>A0A0D0DNG4_9AGAM</name>
<organism evidence="1 2">
    <name type="scientific">Paxillus rubicundulus Ve08.2h10</name>
    <dbReference type="NCBI Taxonomy" id="930991"/>
    <lineage>
        <taxon>Eukaryota</taxon>
        <taxon>Fungi</taxon>
        <taxon>Dikarya</taxon>
        <taxon>Basidiomycota</taxon>
        <taxon>Agaricomycotina</taxon>
        <taxon>Agaricomycetes</taxon>
        <taxon>Agaricomycetidae</taxon>
        <taxon>Boletales</taxon>
        <taxon>Paxilineae</taxon>
        <taxon>Paxillaceae</taxon>
        <taxon>Paxillus</taxon>
    </lineage>
</organism>
<evidence type="ECO:0000313" key="2">
    <source>
        <dbReference type="Proteomes" id="UP000054538"/>
    </source>
</evidence>
<dbReference type="Gene3D" id="3.30.200.20">
    <property type="entry name" value="Phosphorylase Kinase, domain 1"/>
    <property type="match status" value="1"/>
</dbReference>
<dbReference type="EMBL" id="KN824834">
    <property type="protein sequence ID" value="KIL00413.1"/>
    <property type="molecule type" value="Genomic_DNA"/>
</dbReference>
<dbReference type="AlphaFoldDB" id="A0A0D0DNG4"/>
<evidence type="ECO:0000313" key="1">
    <source>
        <dbReference type="EMBL" id="KIL00413.1"/>
    </source>
</evidence>
<sequence>MSRKSAYLPRALEIPSAAITLTYERAGAGASSNVCVGHWNRSKVAVKTLAFPNLRQQKEYRKAWETFEMSYVHC</sequence>
<dbReference type="Proteomes" id="UP000054538">
    <property type="component" value="Unassembled WGS sequence"/>
</dbReference>
<protein>
    <recommendedName>
        <fullName evidence="3">Protein kinase domain-containing protein</fullName>
    </recommendedName>
</protein>
<reference evidence="1 2" key="1">
    <citation type="submission" date="2014-04" db="EMBL/GenBank/DDBJ databases">
        <authorList>
            <consortium name="DOE Joint Genome Institute"/>
            <person name="Kuo A."/>
            <person name="Kohler A."/>
            <person name="Jargeat P."/>
            <person name="Nagy L.G."/>
            <person name="Floudas D."/>
            <person name="Copeland A."/>
            <person name="Barry K.W."/>
            <person name="Cichocki N."/>
            <person name="Veneault-Fourrey C."/>
            <person name="LaButti K."/>
            <person name="Lindquist E.A."/>
            <person name="Lipzen A."/>
            <person name="Lundell T."/>
            <person name="Morin E."/>
            <person name="Murat C."/>
            <person name="Sun H."/>
            <person name="Tunlid A."/>
            <person name="Henrissat B."/>
            <person name="Grigoriev I.V."/>
            <person name="Hibbett D.S."/>
            <person name="Martin F."/>
            <person name="Nordberg H.P."/>
            <person name="Cantor M.N."/>
            <person name="Hua S.X."/>
        </authorList>
    </citation>
    <scope>NUCLEOTIDE SEQUENCE [LARGE SCALE GENOMIC DNA]</scope>
    <source>
        <strain evidence="1 2">Ve08.2h10</strain>
    </source>
</reference>
<dbReference type="HOGENOM" id="CLU_2688500_0_0_1"/>
<reference evidence="2" key="2">
    <citation type="submission" date="2015-01" db="EMBL/GenBank/DDBJ databases">
        <title>Evolutionary Origins and Diversification of the Mycorrhizal Mutualists.</title>
        <authorList>
            <consortium name="DOE Joint Genome Institute"/>
            <consortium name="Mycorrhizal Genomics Consortium"/>
            <person name="Kohler A."/>
            <person name="Kuo A."/>
            <person name="Nagy L.G."/>
            <person name="Floudas D."/>
            <person name="Copeland A."/>
            <person name="Barry K.W."/>
            <person name="Cichocki N."/>
            <person name="Veneault-Fourrey C."/>
            <person name="LaButti K."/>
            <person name="Lindquist E.A."/>
            <person name="Lipzen A."/>
            <person name="Lundell T."/>
            <person name="Morin E."/>
            <person name="Murat C."/>
            <person name="Riley R."/>
            <person name="Ohm R."/>
            <person name="Sun H."/>
            <person name="Tunlid A."/>
            <person name="Henrissat B."/>
            <person name="Grigoriev I.V."/>
            <person name="Hibbett D.S."/>
            <person name="Martin F."/>
        </authorList>
    </citation>
    <scope>NUCLEOTIDE SEQUENCE [LARGE SCALE GENOMIC DNA]</scope>
    <source>
        <strain evidence="2">Ve08.2h10</strain>
    </source>
</reference>
<proteinExistence type="predicted"/>
<dbReference type="InParanoid" id="A0A0D0DNG4"/>
<gene>
    <name evidence="1" type="ORF">PAXRUDRAFT_821703</name>
</gene>
<evidence type="ECO:0008006" key="3">
    <source>
        <dbReference type="Google" id="ProtNLM"/>
    </source>
</evidence>